<dbReference type="PRINTS" id="PR00081">
    <property type="entry name" value="GDHRDH"/>
</dbReference>
<dbReference type="Gene3D" id="3.40.50.720">
    <property type="entry name" value="NAD(P)-binding Rossmann-like Domain"/>
    <property type="match status" value="1"/>
</dbReference>
<name>A0A194WUF4_MOLSC</name>
<evidence type="ECO:0000313" key="5">
    <source>
        <dbReference type="Proteomes" id="UP000070700"/>
    </source>
</evidence>
<dbReference type="Proteomes" id="UP000070700">
    <property type="component" value="Unassembled WGS sequence"/>
</dbReference>
<dbReference type="PANTHER" id="PTHR24322:SF736">
    <property type="entry name" value="RETINOL DEHYDROGENASE 10"/>
    <property type="match status" value="1"/>
</dbReference>
<evidence type="ECO:0000313" key="4">
    <source>
        <dbReference type="EMBL" id="KUJ11590.1"/>
    </source>
</evidence>
<proteinExistence type="inferred from homology"/>
<dbReference type="Pfam" id="PF00106">
    <property type="entry name" value="adh_short"/>
    <property type="match status" value="1"/>
</dbReference>
<dbReference type="PANTHER" id="PTHR24322">
    <property type="entry name" value="PKSB"/>
    <property type="match status" value="1"/>
</dbReference>
<dbReference type="InterPro" id="IPR002347">
    <property type="entry name" value="SDR_fam"/>
</dbReference>
<keyword evidence="5" id="KW-1185">Reference proteome</keyword>
<dbReference type="OrthoDB" id="1933717at2759"/>
<dbReference type="InterPro" id="IPR036291">
    <property type="entry name" value="NAD(P)-bd_dom_sf"/>
</dbReference>
<dbReference type="PRINTS" id="PR00080">
    <property type="entry name" value="SDRFAMILY"/>
</dbReference>
<evidence type="ECO:0000256" key="3">
    <source>
        <dbReference type="RuleBase" id="RU000363"/>
    </source>
</evidence>
<sequence length="322" mass="34393">MPTTSPKIYSSIYPYIDAANFKNAHKGKVVLVTGAGRGIGQQIALHFALAGAATVVLLDLVVANLAETIKLCEGHGSQALPFACNVSKQEQVNAVFNEIFSKVGDIDILINVAGVCNAKPILLETYAAIWGDIEVNLGGVIQTTMKVLPRMKARGSGCIINIASRAGTVTVPYLASYGVSKAGVIKFTESVQKDLDTDGLGDKIQLYALHPGAVQTDLSRRSMDPEVASAYPKFVANRPKWLKNFNTSVDLAAAVCVALASGRVKNSMRGRYLDCEHDLEAFTTEDAEKEIMGGNLHTLEVRFLGGLPNDGGSSANLFTFEE</sequence>
<dbReference type="SUPFAM" id="SSF51735">
    <property type="entry name" value="NAD(P)-binding Rossmann-fold domains"/>
    <property type="match status" value="1"/>
</dbReference>
<dbReference type="CDD" id="cd05233">
    <property type="entry name" value="SDR_c"/>
    <property type="match status" value="1"/>
</dbReference>
<dbReference type="RefSeq" id="XP_018065945.1">
    <property type="nucleotide sequence ID" value="XM_018213416.1"/>
</dbReference>
<reference evidence="4 5" key="1">
    <citation type="submission" date="2015-10" db="EMBL/GenBank/DDBJ databases">
        <title>Full genome of DAOMC 229536 Phialocephala scopiformis, a fungal endophyte of spruce producing the potent anti-insectan compound rugulosin.</title>
        <authorList>
            <consortium name="DOE Joint Genome Institute"/>
            <person name="Walker A.K."/>
            <person name="Frasz S.L."/>
            <person name="Seifert K.A."/>
            <person name="Miller J.D."/>
            <person name="Mondo S.J."/>
            <person name="Labutti K."/>
            <person name="Lipzen A."/>
            <person name="Dockter R."/>
            <person name="Kennedy M."/>
            <person name="Grigoriev I.V."/>
            <person name="Spatafora J.W."/>
        </authorList>
    </citation>
    <scope>NUCLEOTIDE SEQUENCE [LARGE SCALE GENOMIC DNA]</scope>
    <source>
        <strain evidence="4 5">CBS 120377</strain>
    </source>
</reference>
<accession>A0A194WUF4</accession>
<evidence type="ECO:0000256" key="1">
    <source>
        <dbReference type="ARBA" id="ARBA00006484"/>
    </source>
</evidence>
<gene>
    <name evidence="4" type="ORF">LY89DRAFT_674167</name>
</gene>
<evidence type="ECO:0000256" key="2">
    <source>
        <dbReference type="ARBA" id="ARBA00023002"/>
    </source>
</evidence>
<organism evidence="4 5">
    <name type="scientific">Mollisia scopiformis</name>
    <name type="common">Conifer needle endophyte fungus</name>
    <name type="synonym">Phialocephala scopiformis</name>
    <dbReference type="NCBI Taxonomy" id="149040"/>
    <lineage>
        <taxon>Eukaryota</taxon>
        <taxon>Fungi</taxon>
        <taxon>Dikarya</taxon>
        <taxon>Ascomycota</taxon>
        <taxon>Pezizomycotina</taxon>
        <taxon>Leotiomycetes</taxon>
        <taxon>Helotiales</taxon>
        <taxon>Mollisiaceae</taxon>
        <taxon>Mollisia</taxon>
    </lineage>
</organism>
<dbReference type="GeneID" id="28823142"/>
<dbReference type="InParanoid" id="A0A194WUF4"/>
<dbReference type="AlphaFoldDB" id="A0A194WUF4"/>
<dbReference type="GO" id="GO:0016616">
    <property type="term" value="F:oxidoreductase activity, acting on the CH-OH group of donors, NAD or NADP as acceptor"/>
    <property type="evidence" value="ECO:0007669"/>
    <property type="project" value="TreeGrafter"/>
</dbReference>
<dbReference type="EMBL" id="KQ947426">
    <property type="protein sequence ID" value="KUJ11590.1"/>
    <property type="molecule type" value="Genomic_DNA"/>
</dbReference>
<comment type="similarity">
    <text evidence="1 3">Belongs to the short-chain dehydrogenases/reductases (SDR) family.</text>
</comment>
<keyword evidence="2" id="KW-0560">Oxidoreductase</keyword>
<protein>
    <submittedName>
        <fullName evidence="4">NAD(P)-binding protein</fullName>
    </submittedName>
</protein>
<dbReference type="KEGG" id="psco:LY89DRAFT_674167"/>